<dbReference type="RefSeq" id="WP_108576795.1">
    <property type="nucleotide sequence ID" value="NZ_CP026952.1"/>
</dbReference>
<name>A0A2S0WII4_9ACTN</name>
<dbReference type="KEGG" id="aez:C3E78_02325"/>
<evidence type="ECO:0000313" key="1">
    <source>
        <dbReference type="EMBL" id="AWB91149.1"/>
    </source>
</evidence>
<sequence length="409" mass="43830">MYPPPEGTLETPDQIRELDDTFLTSDPFGYFVARIGMLHAWARFSGGGPGDESENDATEPQPAQGDHLGGAPDVAEDIGRPDLFPIMRAVMRNEGGVAQPEAMTVSAQVAVDAFALRHHVAEALVRLLVGAAERSLISGMPSTSLWSRLTDDKNVQISQLLDAVRKAADDLGEFGFARLIVPPSVTIENAADQSYLGGFADLCAEWVERAVELLGPSELDINTAHNKVKHGLAVRGRADLKVPFTTVGPDADGNVPVSAFDGDTSFNIFERPVLEFMSRAKTPGTRRGGGLEVTQLQLDYRHLLAESMMMSYVHGALFHVAACQHFKGREVPRGLSVAPHPGLAGQDAARPNLAGHQVGLKFPITKPTGGGEARPAGFWHRDGASIEFSHVGKRVSAQVIDPVEPGDGR</sequence>
<dbReference type="Proteomes" id="UP000244384">
    <property type="component" value="Chromosome"/>
</dbReference>
<dbReference type="AlphaFoldDB" id="A0A2S0WII4"/>
<gene>
    <name evidence="1" type="ORF">C3E78_02325</name>
</gene>
<proteinExistence type="predicted"/>
<protein>
    <submittedName>
        <fullName evidence="1">Uncharacterized protein</fullName>
    </submittedName>
</protein>
<accession>A0A5F2EQ05</accession>
<dbReference type="OrthoDB" id="3784047at2"/>
<accession>A0A2S0WII4</accession>
<dbReference type="EMBL" id="CP026952">
    <property type="protein sequence ID" value="AWB91149.1"/>
    <property type="molecule type" value="Genomic_DNA"/>
</dbReference>
<reference evidence="2" key="1">
    <citation type="submission" date="2018-01" db="EMBL/GenBank/DDBJ databases">
        <authorList>
            <person name="Li J."/>
        </authorList>
    </citation>
    <scope>NUCLEOTIDE SEQUENCE [LARGE SCALE GENOMIC DNA]</scope>
    <source>
        <strain evidence="2">592</strain>
    </source>
</reference>
<organism evidence="1 2">
    <name type="scientific">Aeromicrobium chenweiae</name>
    <dbReference type="NCBI Taxonomy" id="2079793"/>
    <lineage>
        <taxon>Bacteria</taxon>
        <taxon>Bacillati</taxon>
        <taxon>Actinomycetota</taxon>
        <taxon>Actinomycetes</taxon>
        <taxon>Propionibacteriales</taxon>
        <taxon>Nocardioidaceae</taxon>
        <taxon>Aeromicrobium</taxon>
    </lineage>
</organism>
<keyword evidence="2" id="KW-1185">Reference proteome</keyword>
<evidence type="ECO:0000313" key="2">
    <source>
        <dbReference type="Proteomes" id="UP000244384"/>
    </source>
</evidence>